<accession>A0AAE0S564</accession>
<reference evidence="2" key="3">
    <citation type="submission" date="2023-05" db="EMBL/GenBank/DDBJ databases">
        <authorList>
            <person name="Smith C.H."/>
        </authorList>
    </citation>
    <scope>NUCLEOTIDE SEQUENCE</scope>
    <source>
        <strain evidence="2">CHS0354</strain>
        <tissue evidence="2">Mantle</tissue>
    </source>
</reference>
<dbReference type="EMBL" id="JAEAOA010000334">
    <property type="protein sequence ID" value="KAK3585349.1"/>
    <property type="molecule type" value="Genomic_DNA"/>
</dbReference>
<dbReference type="InterPro" id="IPR012334">
    <property type="entry name" value="Pectin_lyas_fold"/>
</dbReference>
<dbReference type="AlphaFoldDB" id="A0AAE0S564"/>
<name>A0AAE0S564_9BIVA</name>
<dbReference type="InterPro" id="IPR011050">
    <property type="entry name" value="Pectin_lyase_fold/virulence"/>
</dbReference>
<keyword evidence="3" id="KW-1185">Reference proteome</keyword>
<dbReference type="InterPro" id="IPR039448">
    <property type="entry name" value="Beta_helix"/>
</dbReference>
<protein>
    <recommendedName>
        <fullName evidence="1">Right handed beta helix domain-containing protein</fullName>
    </recommendedName>
</protein>
<sequence>MVIDLSTNIEEIAYYSWADKSVKVAHIDTSNHTVTLVKPPSYGLRIGHYTNTGPGQGFAFQGGYFKFFNILGELDEPGEYYLDRMTGNLYVWPPTHYGAVRNSDVIYASLLDDCVVLRNASNIAFKDFTLEACRRSGFVANAIHDVTFENLEVRNTGAYAINVNGRDVTITKCDIHDCDGGVRIEGGVRTTLESSGHVVTDNKIWKFSREGAVGYNAVEMSGVGNLVRYNHMFEGQYDAVHWSGNDHVIEYNHIHHTCMNSSDCGALMCGRDWTARGVVIRYNYIHHTLRKVPGSAVRGIMLDDQYSSVTIEYNVFSDRITIVKEARVQETNINQNKILR</sequence>
<dbReference type="SUPFAM" id="SSF51126">
    <property type="entry name" value="Pectin lyase-like"/>
    <property type="match status" value="1"/>
</dbReference>
<evidence type="ECO:0000313" key="2">
    <source>
        <dbReference type="EMBL" id="KAK3585349.1"/>
    </source>
</evidence>
<dbReference type="SMART" id="SM00710">
    <property type="entry name" value="PbH1"/>
    <property type="match status" value="6"/>
</dbReference>
<gene>
    <name evidence="2" type="ORF">CHS0354_004619</name>
</gene>
<organism evidence="2 3">
    <name type="scientific">Potamilus streckersoni</name>
    <dbReference type="NCBI Taxonomy" id="2493646"/>
    <lineage>
        <taxon>Eukaryota</taxon>
        <taxon>Metazoa</taxon>
        <taxon>Spiralia</taxon>
        <taxon>Lophotrochozoa</taxon>
        <taxon>Mollusca</taxon>
        <taxon>Bivalvia</taxon>
        <taxon>Autobranchia</taxon>
        <taxon>Heteroconchia</taxon>
        <taxon>Palaeoheterodonta</taxon>
        <taxon>Unionida</taxon>
        <taxon>Unionoidea</taxon>
        <taxon>Unionidae</taxon>
        <taxon>Ambleminae</taxon>
        <taxon>Lampsilini</taxon>
        <taxon>Potamilus</taxon>
    </lineage>
</organism>
<dbReference type="InterPro" id="IPR006626">
    <property type="entry name" value="PbH1"/>
</dbReference>
<dbReference type="Gene3D" id="2.160.20.10">
    <property type="entry name" value="Single-stranded right-handed beta-helix, Pectin lyase-like"/>
    <property type="match status" value="1"/>
</dbReference>
<evidence type="ECO:0000259" key="1">
    <source>
        <dbReference type="Pfam" id="PF13229"/>
    </source>
</evidence>
<comment type="caution">
    <text evidence="2">The sequence shown here is derived from an EMBL/GenBank/DDBJ whole genome shotgun (WGS) entry which is preliminary data.</text>
</comment>
<dbReference type="PANTHER" id="PTHR36453">
    <property type="entry name" value="SECRETED PROTEIN-RELATED"/>
    <property type="match status" value="1"/>
</dbReference>
<reference evidence="2" key="2">
    <citation type="journal article" date="2021" name="Genome Biol. Evol.">
        <title>Developing a high-quality reference genome for a parasitic bivalve with doubly uniparental inheritance (Bivalvia: Unionida).</title>
        <authorList>
            <person name="Smith C.H."/>
        </authorList>
    </citation>
    <scope>NUCLEOTIDE SEQUENCE</scope>
    <source>
        <strain evidence="2">CHS0354</strain>
        <tissue evidence="2">Mantle</tissue>
    </source>
</reference>
<evidence type="ECO:0000313" key="3">
    <source>
        <dbReference type="Proteomes" id="UP001195483"/>
    </source>
</evidence>
<dbReference type="PANTHER" id="PTHR36453:SF1">
    <property type="entry name" value="RIGHT HANDED BETA HELIX DOMAIN-CONTAINING PROTEIN"/>
    <property type="match status" value="1"/>
</dbReference>
<dbReference type="Proteomes" id="UP001195483">
    <property type="component" value="Unassembled WGS sequence"/>
</dbReference>
<feature type="domain" description="Right handed beta helix" evidence="1">
    <location>
        <begin position="114"/>
        <end position="258"/>
    </location>
</feature>
<dbReference type="Pfam" id="PF13229">
    <property type="entry name" value="Beta_helix"/>
    <property type="match status" value="1"/>
</dbReference>
<proteinExistence type="predicted"/>
<reference evidence="2" key="1">
    <citation type="journal article" date="2021" name="Genome Biol. Evol.">
        <title>A High-Quality Reference Genome for a Parasitic Bivalve with Doubly Uniparental Inheritance (Bivalvia: Unionida).</title>
        <authorList>
            <person name="Smith C.H."/>
        </authorList>
    </citation>
    <scope>NUCLEOTIDE SEQUENCE</scope>
    <source>
        <strain evidence="2">CHS0354</strain>
    </source>
</reference>